<protein>
    <recommendedName>
        <fullName evidence="3">DUF659 domain-containing protein</fullName>
    </recommendedName>
</protein>
<dbReference type="EMBL" id="CAGKOT010000001">
    <property type="protein sequence ID" value="CAB5296262.1"/>
    <property type="molecule type" value="Genomic_DNA"/>
</dbReference>
<evidence type="ECO:0000313" key="1">
    <source>
        <dbReference type="EMBL" id="CAB5296262.1"/>
    </source>
</evidence>
<evidence type="ECO:0000313" key="2">
    <source>
        <dbReference type="Proteomes" id="UP000684084"/>
    </source>
</evidence>
<dbReference type="OrthoDB" id="2365019at2759"/>
<accession>A0A916DXT9</accession>
<dbReference type="Proteomes" id="UP000684084">
    <property type="component" value="Unassembled WGS sequence"/>
</dbReference>
<reference evidence="1" key="1">
    <citation type="submission" date="2020-05" db="EMBL/GenBank/DDBJ databases">
        <authorList>
            <person name="Rincon C."/>
            <person name="Sanders R I."/>
            <person name="Robbins C."/>
            <person name="Chaturvedi A."/>
        </authorList>
    </citation>
    <scope>NUCLEOTIDE SEQUENCE</scope>
    <source>
        <strain evidence="1">CHB12</strain>
    </source>
</reference>
<name>A0A916DXT9_9GLOM</name>
<comment type="caution">
    <text evidence="1">The sequence shown here is derived from an EMBL/GenBank/DDBJ whole genome shotgun (WGS) entry which is preliminary data.</text>
</comment>
<proteinExistence type="predicted"/>
<sequence>MSNRGAAGGKPLHCFCDFVQVNKNIKINQSNCLAICKGCIAVKGLTWAETEAQKLKMSNTVPSIGKHLSECENFKITYPDEINYVKENIEARKQRTNDLRTTNNLKKQLGTNQFQNLRETSQDYLDETEDDCASFTTHSTRTNDSHSTYKRLRQDSFGQGVKIQTTMNQFIGRKILPNEIPIFHRLLLRMTISNGWTFHRKTLADTILKESAKNVQENIEVAAKEDKYGVSISLDGWKNVIKQHILGLVITRSDGQVLIWGAKDISGDRGNTEAAIKQINEFLVDTKAKDVKINTVITDSASSYNAAQ</sequence>
<gene>
    <name evidence="1" type="ORF">CHRIB12_LOCUS486</name>
</gene>
<evidence type="ECO:0008006" key="3">
    <source>
        <dbReference type="Google" id="ProtNLM"/>
    </source>
</evidence>
<dbReference type="AlphaFoldDB" id="A0A916DXT9"/>
<organism evidence="1 2">
    <name type="scientific">Rhizophagus irregularis</name>
    <dbReference type="NCBI Taxonomy" id="588596"/>
    <lineage>
        <taxon>Eukaryota</taxon>
        <taxon>Fungi</taxon>
        <taxon>Fungi incertae sedis</taxon>
        <taxon>Mucoromycota</taxon>
        <taxon>Glomeromycotina</taxon>
        <taxon>Glomeromycetes</taxon>
        <taxon>Glomerales</taxon>
        <taxon>Glomeraceae</taxon>
        <taxon>Rhizophagus</taxon>
    </lineage>
</organism>